<evidence type="ECO:0000313" key="1">
    <source>
        <dbReference type="EMBL" id="QDV22466.1"/>
    </source>
</evidence>
<name>A0A518G1K0_9BACT</name>
<dbReference type="AlphaFoldDB" id="A0A518G1K0"/>
<reference evidence="1 2" key="1">
    <citation type="submission" date="2019-02" db="EMBL/GenBank/DDBJ databases">
        <title>Deep-cultivation of Planctomycetes and their phenomic and genomic characterization uncovers novel biology.</title>
        <authorList>
            <person name="Wiegand S."/>
            <person name="Jogler M."/>
            <person name="Boedeker C."/>
            <person name="Pinto D."/>
            <person name="Vollmers J."/>
            <person name="Rivas-Marin E."/>
            <person name="Kohn T."/>
            <person name="Peeters S.H."/>
            <person name="Heuer A."/>
            <person name="Rast P."/>
            <person name="Oberbeckmann S."/>
            <person name="Bunk B."/>
            <person name="Jeske O."/>
            <person name="Meyerdierks A."/>
            <person name="Storesund J.E."/>
            <person name="Kallscheuer N."/>
            <person name="Luecker S."/>
            <person name="Lage O.M."/>
            <person name="Pohl T."/>
            <person name="Merkel B.J."/>
            <person name="Hornburger P."/>
            <person name="Mueller R.-W."/>
            <person name="Bruemmer F."/>
            <person name="Labrenz M."/>
            <person name="Spormann A.M."/>
            <person name="Op den Camp H."/>
            <person name="Overmann J."/>
            <person name="Amann R."/>
            <person name="Jetten M.S.M."/>
            <person name="Mascher T."/>
            <person name="Medema M.H."/>
            <person name="Devos D.P."/>
            <person name="Kaster A.-K."/>
            <person name="Ovreas L."/>
            <person name="Rohde M."/>
            <person name="Galperin M.Y."/>
            <person name="Jogler C."/>
        </authorList>
    </citation>
    <scope>NUCLEOTIDE SEQUENCE [LARGE SCALE GENOMIC DNA]</scope>
    <source>
        <strain evidence="1 2">Q31a</strain>
    </source>
</reference>
<dbReference type="Proteomes" id="UP000318017">
    <property type="component" value="Chromosome"/>
</dbReference>
<proteinExistence type="predicted"/>
<protein>
    <submittedName>
        <fullName evidence="1">Uncharacterized protein</fullName>
    </submittedName>
</protein>
<organism evidence="1 2">
    <name type="scientific">Aureliella helgolandensis</name>
    <dbReference type="NCBI Taxonomy" id="2527968"/>
    <lineage>
        <taxon>Bacteria</taxon>
        <taxon>Pseudomonadati</taxon>
        <taxon>Planctomycetota</taxon>
        <taxon>Planctomycetia</taxon>
        <taxon>Pirellulales</taxon>
        <taxon>Pirellulaceae</taxon>
        <taxon>Aureliella</taxon>
    </lineage>
</organism>
<sequence>MNYLILGNINDVFRRTLSAVASASCDAREAAAALLFVVYVLFLASKKWEMERILNHFYMVGCLLRQLGVLVEFPFYLPVVEAA</sequence>
<dbReference type="KEGG" id="ahel:Q31a_07510"/>
<accession>A0A518G1K0</accession>
<dbReference type="EMBL" id="CP036298">
    <property type="protein sequence ID" value="QDV22466.1"/>
    <property type="molecule type" value="Genomic_DNA"/>
</dbReference>
<keyword evidence="2" id="KW-1185">Reference proteome</keyword>
<evidence type="ECO:0000313" key="2">
    <source>
        <dbReference type="Proteomes" id="UP000318017"/>
    </source>
</evidence>
<dbReference type="RefSeq" id="WP_145074054.1">
    <property type="nucleotide sequence ID" value="NZ_CP036298.1"/>
</dbReference>
<gene>
    <name evidence="1" type="ORF">Q31a_07510</name>
</gene>